<keyword evidence="2" id="KW-1185">Reference proteome</keyword>
<comment type="caution">
    <text evidence="1">The sequence shown here is derived from an EMBL/GenBank/DDBJ whole genome shotgun (WGS) entry which is preliminary data.</text>
</comment>
<sequence length="43" mass="5152">MEFYREIISVLEELFNLPDETKTRNTHPRSATVTWGKSLARWK</sequence>
<protein>
    <submittedName>
        <fullName evidence="1">Uncharacterized protein</fullName>
    </submittedName>
</protein>
<gene>
    <name evidence="1" type="ORF">NC653_012623</name>
</gene>
<dbReference type="Proteomes" id="UP001164929">
    <property type="component" value="Chromosome 5"/>
</dbReference>
<evidence type="ECO:0000313" key="1">
    <source>
        <dbReference type="EMBL" id="KAJ6995809.1"/>
    </source>
</evidence>
<proteinExistence type="predicted"/>
<accession>A0AAD6W2H1</accession>
<evidence type="ECO:0000313" key="2">
    <source>
        <dbReference type="Proteomes" id="UP001164929"/>
    </source>
</evidence>
<dbReference type="EMBL" id="JAQIZT010000005">
    <property type="protein sequence ID" value="KAJ6995809.1"/>
    <property type="molecule type" value="Genomic_DNA"/>
</dbReference>
<name>A0AAD6W2H1_9ROSI</name>
<organism evidence="1 2">
    <name type="scientific">Populus alba x Populus x berolinensis</name>
    <dbReference type="NCBI Taxonomy" id="444605"/>
    <lineage>
        <taxon>Eukaryota</taxon>
        <taxon>Viridiplantae</taxon>
        <taxon>Streptophyta</taxon>
        <taxon>Embryophyta</taxon>
        <taxon>Tracheophyta</taxon>
        <taxon>Spermatophyta</taxon>
        <taxon>Magnoliopsida</taxon>
        <taxon>eudicotyledons</taxon>
        <taxon>Gunneridae</taxon>
        <taxon>Pentapetalae</taxon>
        <taxon>rosids</taxon>
        <taxon>fabids</taxon>
        <taxon>Malpighiales</taxon>
        <taxon>Salicaceae</taxon>
        <taxon>Saliceae</taxon>
        <taxon>Populus</taxon>
    </lineage>
</organism>
<dbReference type="AlphaFoldDB" id="A0AAD6W2H1"/>
<reference evidence="1" key="1">
    <citation type="journal article" date="2023" name="Mol. Ecol. Resour.">
        <title>Chromosome-level genome assembly of a triploid poplar Populus alba 'Berolinensis'.</title>
        <authorList>
            <person name="Chen S."/>
            <person name="Yu Y."/>
            <person name="Wang X."/>
            <person name="Wang S."/>
            <person name="Zhang T."/>
            <person name="Zhou Y."/>
            <person name="He R."/>
            <person name="Meng N."/>
            <person name="Wang Y."/>
            <person name="Liu W."/>
            <person name="Liu Z."/>
            <person name="Liu J."/>
            <person name="Guo Q."/>
            <person name="Huang H."/>
            <person name="Sederoff R.R."/>
            <person name="Wang G."/>
            <person name="Qu G."/>
            <person name="Chen S."/>
        </authorList>
    </citation>
    <scope>NUCLEOTIDE SEQUENCE</scope>
    <source>
        <strain evidence="1">SC-2020</strain>
    </source>
</reference>